<reference evidence="9 10" key="1">
    <citation type="journal article" date="2015" name="G3 (Bethesda)">
        <title>Insights into Ongoing Evolution of the Hexachlorocyclohexane Catabolic Pathway from Comparative Genomics of Ten Sphingomonadaceae Strains.</title>
        <authorList>
            <person name="Pearce S.L."/>
            <person name="Oakeshott J.G."/>
            <person name="Pandey G."/>
        </authorList>
    </citation>
    <scope>NUCLEOTIDE SEQUENCE [LARGE SCALE GENOMIC DNA]</scope>
    <source>
        <strain evidence="9 10">LL02</strain>
    </source>
</reference>
<dbReference type="Proteomes" id="UP000052268">
    <property type="component" value="Unassembled WGS sequence"/>
</dbReference>
<name>A0A0J7Y7U0_9SPHN</name>
<sequence length="121" mass="13689">MADPFFDTNILVDWLQDCPQAAAELSRYDRHRISRIVWTEILAGEPPETRPRVQQLISYFDVVEIEARAATAAADIRNRMKIRLLDALILATAQVHGAILVTRNTKDFPASMPGVRIPYTL</sequence>
<evidence type="ECO:0000256" key="6">
    <source>
        <dbReference type="ARBA" id="ARBA00022842"/>
    </source>
</evidence>
<dbReference type="InterPro" id="IPR002716">
    <property type="entry name" value="PIN_dom"/>
</dbReference>
<dbReference type="OrthoDB" id="532510at2"/>
<dbReference type="Gene3D" id="3.40.50.1010">
    <property type="entry name" value="5'-nuclease"/>
    <property type="match status" value="1"/>
</dbReference>
<organism evidence="9 10">
    <name type="scientific">Novosphingobium barchaimii LL02</name>
    <dbReference type="NCBI Taxonomy" id="1114963"/>
    <lineage>
        <taxon>Bacteria</taxon>
        <taxon>Pseudomonadati</taxon>
        <taxon>Pseudomonadota</taxon>
        <taxon>Alphaproteobacteria</taxon>
        <taxon>Sphingomonadales</taxon>
        <taxon>Sphingomonadaceae</taxon>
        <taxon>Novosphingobium</taxon>
    </lineage>
</organism>
<dbReference type="SUPFAM" id="SSF88723">
    <property type="entry name" value="PIN domain-like"/>
    <property type="match status" value="1"/>
</dbReference>
<feature type="domain" description="PIN" evidence="8">
    <location>
        <begin position="5"/>
        <end position="106"/>
    </location>
</feature>
<keyword evidence="3" id="KW-0540">Nuclease</keyword>
<evidence type="ECO:0000256" key="4">
    <source>
        <dbReference type="ARBA" id="ARBA00022723"/>
    </source>
</evidence>
<dbReference type="Pfam" id="PF01850">
    <property type="entry name" value="PIN"/>
    <property type="match status" value="1"/>
</dbReference>
<keyword evidence="5" id="KW-0378">Hydrolase</keyword>
<dbReference type="CDD" id="cd18737">
    <property type="entry name" value="PIN_VapC4-5_FitB-like"/>
    <property type="match status" value="1"/>
</dbReference>
<comment type="similarity">
    <text evidence="7">Belongs to the PINc/VapC protein family.</text>
</comment>
<dbReference type="GO" id="GO:0046872">
    <property type="term" value="F:metal ion binding"/>
    <property type="evidence" value="ECO:0007669"/>
    <property type="project" value="UniProtKB-KW"/>
</dbReference>
<evidence type="ECO:0000256" key="1">
    <source>
        <dbReference type="ARBA" id="ARBA00001946"/>
    </source>
</evidence>
<evidence type="ECO:0000256" key="2">
    <source>
        <dbReference type="ARBA" id="ARBA00022649"/>
    </source>
</evidence>
<dbReference type="InterPro" id="IPR029060">
    <property type="entry name" value="PIN-like_dom_sf"/>
</dbReference>
<proteinExistence type="inferred from homology"/>
<accession>A0A0J7Y7U0</accession>
<evidence type="ECO:0000259" key="8">
    <source>
        <dbReference type="Pfam" id="PF01850"/>
    </source>
</evidence>
<keyword evidence="6" id="KW-0460">Magnesium</keyword>
<evidence type="ECO:0000313" key="9">
    <source>
        <dbReference type="EMBL" id="KMS59712.1"/>
    </source>
</evidence>
<keyword evidence="10" id="KW-1185">Reference proteome</keyword>
<keyword evidence="2" id="KW-1277">Toxin-antitoxin system</keyword>
<evidence type="ECO:0000256" key="5">
    <source>
        <dbReference type="ARBA" id="ARBA00022801"/>
    </source>
</evidence>
<keyword evidence="4" id="KW-0479">Metal-binding</keyword>
<dbReference type="RefSeq" id="WP_059150432.1">
    <property type="nucleotide sequence ID" value="NZ_KQ130452.1"/>
</dbReference>
<comment type="caution">
    <text evidence="9">The sequence shown here is derived from an EMBL/GenBank/DDBJ whole genome shotgun (WGS) entry which is preliminary data.</text>
</comment>
<gene>
    <name evidence="9" type="ORF">V474_10975</name>
</gene>
<comment type="cofactor">
    <cofactor evidence="1">
        <name>Mg(2+)</name>
        <dbReference type="ChEBI" id="CHEBI:18420"/>
    </cofactor>
</comment>
<evidence type="ECO:0000256" key="3">
    <source>
        <dbReference type="ARBA" id="ARBA00022722"/>
    </source>
</evidence>
<evidence type="ECO:0000256" key="7">
    <source>
        <dbReference type="ARBA" id="ARBA00038093"/>
    </source>
</evidence>
<dbReference type="PATRIC" id="fig|1114963.3.peg.1102"/>
<dbReference type="PANTHER" id="PTHR33653:SF1">
    <property type="entry name" value="RIBONUCLEASE VAPC2"/>
    <property type="match status" value="1"/>
</dbReference>
<dbReference type="EMBL" id="JACU01000002">
    <property type="protein sequence ID" value="KMS59712.1"/>
    <property type="molecule type" value="Genomic_DNA"/>
</dbReference>
<dbReference type="GO" id="GO:0016787">
    <property type="term" value="F:hydrolase activity"/>
    <property type="evidence" value="ECO:0007669"/>
    <property type="project" value="UniProtKB-KW"/>
</dbReference>
<dbReference type="GO" id="GO:0004518">
    <property type="term" value="F:nuclease activity"/>
    <property type="evidence" value="ECO:0007669"/>
    <property type="project" value="UniProtKB-KW"/>
</dbReference>
<protein>
    <submittedName>
        <fullName evidence="9">Twitching motility protein PilT</fullName>
    </submittedName>
</protein>
<evidence type="ECO:0000313" key="10">
    <source>
        <dbReference type="Proteomes" id="UP000052268"/>
    </source>
</evidence>
<dbReference type="AlphaFoldDB" id="A0A0J7Y7U0"/>
<dbReference type="InterPro" id="IPR050556">
    <property type="entry name" value="Type_II_TA_system_RNase"/>
</dbReference>
<dbReference type="PANTHER" id="PTHR33653">
    <property type="entry name" value="RIBONUCLEASE VAPC2"/>
    <property type="match status" value="1"/>
</dbReference>